<comment type="caution">
    <text evidence="3">The sequence shown here is derived from an EMBL/GenBank/DDBJ whole genome shotgun (WGS) entry which is preliminary data.</text>
</comment>
<evidence type="ECO:0000313" key="3">
    <source>
        <dbReference type="EMBL" id="PHQ25544.1"/>
    </source>
</evidence>
<evidence type="ECO:0000259" key="2">
    <source>
        <dbReference type="Pfam" id="PF04187"/>
    </source>
</evidence>
<protein>
    <recommendedName>
        <fullName evidence="2">Haem-binding uptake Tiki superfamily ChaN domain-containing protein</fullName>
    </recommendedName>
</protein>
<sequence>MPSTSSPKNLTMPQTLYDARIVEPESGAALTPEQLARRLAETDVVIVGEYHGHQGSHLLQSRLQTALHRQQPRQILSMEQFNLDHQPELDRYLKGETGETEMIEDAAAWDNYRASYRPLVEFARQKNLPVIAANAPADVVRCVGRKGPSYLDKVPESIRQAMPSEPFMDTPAYREKFADAIGASHRDESTMNDRMENTYKAQLLRDNTMAARVLESIGRYPGHQVLHLTGTFHSEDGLGTVALLKQRAPKLSVAVISPAFWPATDTRPPLDQNQSKGDFLYFIQPLPDEFKDSGREREAMKARFQRSTSKTCD</sequence>
<evidence type="ECO:0000256" key="1">
    <source>
        <dbReference type="SAM" id="MobiDB-lite"/>
    </source>
</evidence>
<evidence type="ECO:0000313" key="4">
    <source>
        <dbReference type="Proteomes" id="UP000229044"/>
    </source>
</evidence>
<proteinExistence type="predicted"/>
<dbReference type="InterPro" id="IPR007314">
    <property type="entry name" value="Cofac_haem-bd_dom"/>
</dbReference>
<feature type="region of interest" description="Disordered" evidence="1">
    <location>
        <begin position="292"/>
        <end position="313"/>
    </location>
</feature>
<reference evidence="3 4" key="1">
    <citation type="submission" date="2017-09" db="EMBL/GenBank/DDBJ databases">
        <title>The draft genome sequences of Marinobacter guineae M3B.</title>
        <authorList>
            <person name="Cao J."/>
        </authorList>
    </citation>
    <scope>NUCLEOTIDE SEQUENCE [LARGE SCALE GENOMIC DNA]</scope>
    <source>
        <strain evidence="3 4">M3B</strain>
    </source>
</reference>
<feature type="domain" description="Haem-binding uptake Tiki superfamily ChaN" evidence="2">
    <location>
        <begin position="35"/>
        <end position="243"/>
    </location>
</feature>
<dbReference type="AlphaFoldDB" id="A0A2G1VFM2"/>
<dbReference type="OrthoDB" id="1680202at2"/>
<gene>
    <name evidence="3" type="ORF">CLH62_13685</name>
</gene>
<keyword evidence="4" id="KW-1185">Reference proteome</keyword>
<dbReference type="EMBL" id="NTFI01000003">
    <property type="protein sequence ID" value="PHQ25544.1"/>
    <property type="molecule type" value="Genomic_DNA"/>
</dbReference>
<dbReference type="Proteomes" id="UP000229044">
    <property type="component" value="Unassembled WGS sequence"/>
</dbReference>
<dbReference type="Gene3D" id="3.40.50.11550">
    <property type="match status" value="1"/>
</dbReference>
<feature type="compositionally biased region" description="Basic and acidic residues" evidence="1">
    <location>
        <begin position="292"/>
        <end position="301"/>
    </location>
</feature>
<dbReference type="Pfam" id="PF04187">
    <property type="entry name" value="Cofac_haem_bdg"/>
    <property type="match status" value="1"/>
</dbReference>
<organism evidence="3 4">
    <name type="scientific">Marinobacter guineae</name>
    <dbReference type="NCBI Taxonomy" id="432303"/>
    <lineage>
        <taxon>Bacteria</taxon>
        <taxon>Pseudomonadati</taxon>
        <taxon>Pseudomonadota</taxon>
        <taxon>Gammaproteobacteria</taxon>
        <taxon>Pseudomonadales</taxon>
        <taxon>Marinobacteraceae</taxon>
        <taxon>Marinobacter</taxon>
    </lineage>
</organism>
<name>A0A2G1VFM2_9GAMM</name>
<accession>A0A2G1VFM2</accession>
<dbReference type="SUPFAM" id="SSF159501">
    <property type="entry name" value="EreA/ChaN-like"/>
    <property type="match status" value="1"/>
</dbReference>
<dbReference type="CDD" id="cd14727">
    <property type="entry name" value="ChanN-like"/>
    <property type="match status" value="1"/>
</dbReference>